<feature type="transmembrane region" description="Helical" evidence="8">
    <location>
        <begin position="198"/>
        <end position="220"/>
    </location>
</feature>
<evidence type="ECO:0000256" key="3">
    <source>
        <dbReference type="ARBA" id="ARBA00022676"/>
    </source>
</evidence>
<evidence type="ECO:0000256" key="1">
    <source>
        <dbReference type="ARBA" id="ARBA00004651"/>
    </source>
</evidence>
<feature type="transmembrane region" description="Helical" evidence="8">
    <location>
        <begin position="166"/>
        <end position="186"/>
    </location>
</feature>
<evidence type="ECO:0000313" key="11">
    <source>
        <dbReference type="Proteomes" id="UP001216907"/>
    </source>
</evidence>
<protein>
    <submittedName>
        <fullName evidence="10">Glycosyltransferase family 39 protein</fullName>
        <ecNumber evidence="10">2.4.-.-</ecNumber>
    </submittedName>
</protein>
<proteinExistence type="predicted"/>
<evidence type="ECO:0000256" key="5">
    <source>
        <dbReference type="ARBA" id="ARBA00022692"/>
    </source>
</evidence>
<dbReference type="EMBL" id="JARRAG010000001">
    <property type="protein sequence ID" value="MDG3003317.1"/>
    <property type="molecule type" value="Genomic_DNA"/>
</dbReference>
<evidence type="ECO:0000256" key="6">
    <source>
        <dbReference type="ARBA" id="ARBA00022989"/>
    </source>
</evidence>
<keyword evidence="4 10" id="KW-0808">Transferase</keyword>
<dbReference type="InterPro" id="IPR050297">
    <property type="entry name" value="LipidA_mod_glycosyltrf_83"/>
</dbReference>
<feature type="transmembrane region" description="Helical" evidence="8">
    <location>
        <begin position="270"/>
        <end position="293"/>
    </location>
</feature>
<reference evidence="10 11" key="1">
    <citation type="submission" date="2023-03" db="EMBL/GenBank/DDBJ databases">
        <title>Paludisphaera mucosa sp. nov. a novel planctomycete from northern fen.</title>
        <authorList>
            <person name="Ivanova A."/>
        </authorList>
    </citation>
    <scope>NUCLEOTIDE SEQUENCE [LARGE SCALE GENOMIC DNA]</scope>
    <source>
        <strain evidence="10 11">Pla2</strain>
    </source>
</reference>
<keyword evidence="5 8" id="KW-0812">Transmembrane</keyword>
<comment type="caution">
    <text evidence="10">The sequence shown here is derived from an EMBL/GenBank/DDBJ whole genome shotgun (WGS) entry which is preliminary data.</text>
</comment>
<keyword evidence="11" id="KW-1185">Reference proteome</keyword>
<feature type="transmembrane region" description="Helical" evidence="8">
    <location>
        <begin position="494"/>
        <end position="513"/>
    </location>
</feature>
<evidence type="ECO:0000259" key="9">
    <source>
        <dbReference type="Pfam" id="PF26626"/>
    </source>
</evidence>
<feature type="transmembrane region" description="Helical" evidence="8">
    <location>
        <begin position="103"/>
        <end position="124"/>
    </location>
</feature>
<dbReference type="PANTHER" id="PTHR33908">
    <property type="entry name" value="MANNOSYLTRANSFERASE YKCB-RELATED"/>
    <property type="match status" value="1"/>
</dbReference>
<name>A0ABT6F715_9BACT</name>
<feature type="domain" description="DUF8201" evidence="9">
    <location>
        <begin position="357"/>
        <end position="445"/>
    </location>
</feature>
<evidence type="ECO:0000313" key="10">
    <source>
        <dbReference type="EMBL" id="MDG3003317.1"/>
    </source>
</evidence>
<feature type="transmembrane region" description="Helical" evidence="8">
    <location>
        <begin position="300"/>
        <end position="319"/>
    </location>
</feature>
<evidence type="ECO:0000256" key="4">
    <source>
        <dbReference type="ARBA" id="ARBA00022679"/>
    </source>
</evidence>
<dbReference type="PANTHER" id="PTHR33908:SF11">
    <property type="entry name" value="MEMBRANE PROTEIN"/>
    <property type="match status" value="1"/>
</dbReference>
<feature type="transmembrane region" description="Helical" evidence="8">
    <location>
        <begin position="355"/>
        <end position="379"/>
    </location>
</feature>
<gene>
    <name evidence="10" type="ORF">PZE19_06030</name>
</gene>
<feature type="transmembrane region" description="Helical" evidence="8">
    <location>
        <begin position="399"/>
        <end position="415"/>
    </location>
</feature>
<dbReference type="RefSeq" id="WP_277859670.1">
    <property type="nucleotide sequence ID" value="NZ_JARRAG010000001.1"/>
</dbReference>
<organism evidence="10 11">
    <name type="scientific">Paludisphaera mucosa</name>
    <dbReference type="NCBI Taxonomy" id="3030827"/>
    <lineage>
        <taxon>Bacteria</taxon>
        <taxon>Pseudomonadati</taxon>
        <taxon>Planctomycetota</taxon>
        <taxon>Planctomycetia</taxon>
        <taxon>Isosphaerales</taxon>
        <taxon>Isosphaeraceae</taxon>
        <taxon>Paludisphaera</taxon>
    </lineage>
</organism>
<feature type="transmembrane region" description="Helical" evidence="8">
    <location>
        <begin position="136"/>
        <end position="160"/>
    </location>
</feature>
<dbReference type="Pfam" id="PF26626">
    <property type="entry name" value="DUF8201"/>
    <property type="match status" value="1"/>
</dbReference>
<accession>A0ABT6F715</accession>
<keyword evidence="3 10" id="KW-0328">Glycosyltransferase</keyword>
<evidence type="ECO:0000256" key="8">
    <source>
        <dbReference type="SAM" id="Phobius"/>
    </source>
</evidence>
<evidence type="ECO:0000256" key="2">
    <source>
        <dbReference type="ARBA" id="ARBA00022475"/>
    </source>
</evidence>
<keyword evidence="6 8" id="KW-1133">Transmembrane helix</keyword>
<sequence>MSKRQPSLRPKANDAAGFGAPSPGLLQRSGWPLVVLAILELAWLGWFLAEPLPNAPSPKGAITRGILLLDALPGLVPGVTYQDSLLGKAVGEMSHLGNLPQRIPIVAAAFLIALAAIGIGDWMLRKAQMEGSCGVAVRLAIDYTLGAIVLGLATLFLGRLGLLRPWLFRPSLMVAGVAGVVGSKMWRWPRHGFDPGVALAVVVVAPFLAMMLLGSMLPAIDFDVLEYHLQGPKEYFLNGRIAFLPHNVYTNMPFGVEMLHLLGMEVLRDWWWGGLVGQLLVALFAPCAAVLIASTATRLGSWRAGCLAAVVYLSTPWIYRLGVIAYVEGPLCGYQAALLWAFVRGRKERDHLPVRLWVLIGILAGGATACKYTAVLPAVLPFGVLSLVESWRTRSARPVLAYVLGWAVVMSPWMIKNVVDTGNPIYPLAFPVFGGRDWTPAREVQWSRAHGPRPITWPLFRYSLIEVLGRSDWQSPLYAAFAPLAFFNPRSRRVAGWLSLYLAWMFLSWWLLTHRLDRFWLPMLPAAAVLAGMGADWSKSLAWGVVRAGVLALGIATNLTFSSTALAGLNEWTGQLLSLREDMPRRLNAPLASIDARLPPDAKILLVGQAAVFHLKHAVLYNTVFNPEVIETLAAGRSPEEFRRELRGRKITHVYVDWKEIDRHRHPAGYGFTDFVTPDRFAGWVAAGVLGPSTAVGMEQDLFEVR</sequence>
<feature type="transmembrane region" description="Helical" evidence="8">
    <location>
        <begin position="325"/>
        <end position="343"/>
    </location>
</feature>
<dbReference type="InterPro" id="IPR058514">
    <property type="entry name" value="DUF8201"/>
</dbReference>
<keyword evidence="7 8" id="KW-0472">Membrane</keyword>
<comment type="subcellular location">
    <subcellularLocation>
        <location evidence="1">Cell membrane</location>
        <topology evidence="1">Multi-pass membrane protein</topology>
    </subcellularLocation>
</comment>
<dbReference type="GO" id="GO:0016757">
    <property type="term" value="F:glycosyltransferase activity"/>
    <property type="evidence" value="ECO:0007669"/>
    <property type="project" value="UniProtKB-KW"/>
</dbReference>
<dbReference type="Proteomes" id="UP001216907">
    <property type="component" value="Unassembled WGS sequence"/>
</dbReference>
<keyword evidence="2" id="KW-1003">Cell membrane</keyword>
<evidence type="ECO:0000256" key="7">
    <source>
        <dbReference type="ARBA" id="ARBA00023136"/>
    </source>
</evidence>
<feature type="transmembrane region" description="Helical" evidence="8">
    <location>
        <begin position="31"/>
        <end position="49"/>
    </location>
</feature>
<dbReference type="EC" id="2.4.-.-" evidence="10"/>